<gene>
    <name evidence="2" type="primary">ORF48279</name>
</gene>
<dbReference type="AlphaFoldDB" id="A0A0B6Z4I3"/>
<feature type="non-terminal residue" evidence="2">
    <location>
        <position position="1"/>
    </location>
</feature>
<evidence type="ECO:0000313" key="2">
    <source>
        <dbReference type="EMBL" id="CEK63428.1"/>
    </source>
</evidence>
<feature type="compositionally biased region" description="Low complexity" evidence="1">
    <location>
        <begin position="173"/>
        <end position="184"/>
    </location>
</feature>
<reference evidence="2" key="1">
    <citation type="submission" date="2014-12" db="EMBL/GenBank/DDBJ databases">
        <title>Insight into the proteome of Arion vulgaris.</title>
        <authorList>
            <person name="Aradska J."/>
            <person name="Bulat T."/>
            <person name="Smidak R."/>
            <person name="Sarate P."/>
            <person name="Gangsoo J."/>
            <person name="Sialana F."/>
            <person name="Bilban M."/>
            <person name="Lubec G."/>
        </authorList>
    </citation>
    <scope>NUCLEOTIDE SEQUENCE</scope>
    <source>
        <tissue evidence="2">Skin</tissue>
    </source>
</reference>
<feature type="compositionally biased region" description="Basic and acidic residues" evidence="1">
    <location>
        <begin position="91"/>
        <end position="103"/>
    </location>
</feature>
<feature type="compositionally biased region" description="Low complexity" evidence="1">
    <location>
        <begin position="104"/>
        <end position="114"/>
    </location>
</feature>
<feature type="compositionally biased region" description="Polar residues" evidence="1">
    <location>
        <begin position="208"/>
        <end position="222"/>
    </location>
</feature>
<name>A0A0B6Z4I3_9EUPU</name>
<feature type="region of interest" description="Disordered" evidence="1">
    <location>
        <begin position="147"/>
        <end position="246"/>
    </location>
</feature>
<protein>
    <submittedName>
        <fullName evidence="2">Uncharacterized protein</fullName>
    </submittedName>
</protein>
<feature type="compositionally biased region" description="Low complexity" evidence="1">
    <location>
        <begin position="41"/>
        <end position="56"/>
    </location>
</feature>
<dbReference type="EMBL" id="HACG01016563">
    <property type="protein sequence ID" value="CEK63428.1"/>
    <property type="molecule type" value="Transcribed_RNA"/>
</dbReference>
<feature type="region of interest" description="Disordered" evidence="1">
    <location>
        <begin position="27"/>
        <end position="57"/>
    </location>
</feature>
<sequence length="347" mass="39821">QSQQNSQITKGPAPTLTGYITNVQSLRQTAPATFSPPIPGLQPQQQQPGFNQPRGPLATALQSGVSQLRPTVPNTSAVNVRQTLLYQQRHRQIDRQKQDRERQLQQQNLQGLSQTFSQKFKKNGIPIADGSTATQVPFPDNLRELMTQGHPPNVTLPVQRGQSMPGPMSPHFSLPSPQASQLSPHFSPQPGSGGTWHIRAQRPADTLGMQSGQFSPSLTKQRPLSSHSLPSPGSQQKQQQHHQQQQKVQQQVQQQQVQQQQVQQQQVQQQQQYQQQQNQEQQYQEQQKQQQQQYQQQQTQQQQQQQQTQQQNQQKQQNQQQQQQQQNQQKLQNQQQQYQQQTQQQQQ</sequence>
<accession>A0A0B6Z4I3</accession>
<feature type="region of interest" description="Disordered" evidence="1">
    <location>
        <begin position="90"/>
        <end position="114"/>
    </location>
</feature>
<proteinExistence type="predicted"/>
<feature type="compositionally biased region" description="Low complexity" evidence="1">
    <location>
        <begin position="223"/>
        <end position="246"/>
    </location>
</feature>
<feature type="non-terminal residue" evidence="2">
    <location>
        <position position="347"/>
    </location>
</feature>
<evidence type="ECO:0000256" key="1">
    <source>
        <dbReference type="SAM" id="MobiDB-lite"/>
    </source>
</evidence>
<organism evidence="2">
    <name type="scientific">Arion vulgaris</name>
    <dbReference type="NCBI Taxonomy" id="1028688"/>
    <lineage>
        <taxon>Eukaryota</taxon>
        <taxon>Metazoa</taxon>
        <taxon>Spiralia</taxon>
        <taxon>Lophotrochozoa</taxon>
        <taxon>Mollusca</taxon>
        <taxon>Gastropoda</taxon>
        <taxon>Heterobranchia</taxon>
        <taxon>Euthyneura</taxon>
        <taxon>Panpulmonata</taxon>
        <taxon>Eupulmonata</taxon>
        <taxon>Stylommatophora</taxon>
        <taxon>Helicina</taxon>
        <taxon>Arionoidea</taxon>
        <taxon>Arionidae</taxon>
        <taxon>Arion</taxon>
    </lineage>
</organism>